<evidence type="ECO:0000256" key="8">
    <source>
        <dbReference type="SAM" id="MobiDB-lite"/>
    </source>
</evidence>
<keyword evidence="12" id="KW-1185">Reference proteome</keyword>
<dbReference type="PANTHER" id="PTHR13742:SF17">
    <property type="entry name" value="RE32990P-RELATED"/>
    <property type="match status" value="1"/>
</dbReference>
<dbReference type="GeneID" id="111255114"/>
<sequence>MGVSSDADQAIQERLKSVCLALNMDRQSSQEALQTFDAIGRNYTLEGDCRHWLACSLYVACRLGSMPTVGATSNLQGNCVSLRGLLSTCELDLLEFFRKMEQWSDMVNLDSNMRRRLSSLRESFNVTTIVFSKFHQVFGQIFKGPPELERSGAANRGKRHRGPTTVMDLYRLCWLLYIALKSRINTETVSCFHLLLCCLDFVYVSCLHADRTDLLNQDFYQEQLGKCTADGSDLKVVGLLRSLCETHKAVFSDANILRIYYLQKPIKELVQMGTLKGSTSSLSLSIEFKDVEHNIKSLKQSYELSVLRAGELDEQVFLAEDACQQIGVEPVSESEAHDTLCRSLVEYMRRQGALGAGVGLQTPLTGRGLLTNREPAINLSPVSTATQGASKLHSLLIGRNHMPSETLSHMFAQIVPNPAETIDQTIKEMGEIFCKAYAAQRDDDRDLPANPDLFDFAKKRLALGEALFYKILEAILTLEHNTTSKPLNNFSVSLRQEQFQRSLFASCLEIVMLSYNSKETLFPWILNVFGLKGYDYYRIIEPVIRSEQQLSRDVVKHFNRIEEQILECIAWRSDSPVWEQLGSKQVPQAQQVLLPSQLQVNCQEAANAPQRTEVFRLLNRAELASPTVASVARRKLFGATTNDNSSTNGPVRLMMTAPGQFMEMIPAIEISAAPAGPAGTPVEAVKGSWGLFFRKVYFLASVRLRHLCASLQIPDEHLAKAWTMLEHVMVHETSIFKDRHLDQVILCCVYALCKLFRIENTFLDITQSYKSQPNSQSHVYRSVLITPAQSSTSGESPPSSVVTEVAGQPTSGTAPPPTPGGMAGTSQSFEDGQRGDIIKFYNCVFVPRVRPFLLSFRSNETSGGLAGTSNPLLSPLPRAHGGLGSPKPLQVTNDLKVFVSSYKGNNMPATFNAKTFRIQQSPAKDLVDINKMVQRRGEEMAAVRGTKRSLDMDGATEGIPKRLQNRFQTMFVQQASPQHGAQSATVQQSR</sequence>
<dbReference type="InParanoid" id="A0A7M7L1N4"/>
<dbReference type="InterPro" id="IPR036915">
    <property type="entry name" value="Cyclin-like_sf"/>
</dbReference>
<dbReference type="OMA" id="VYCQSTQ"/>
<dbReference type="InterPro" id="IPR028309">
    <property type="entry name" value="RB_fam"/>
</dbReference>
<dbReference type="Pfam" id="PF01857">
    <property type="entry name" value="RB_B"/>
    <property type="match status" value="1"/>
</dbReference>
<evidence type="ECO:0000256" key="6">
    <source>
        <dbReference type="ARBA" id="ARBA00023242"/>
    </source>
</evidence>
<dbReference type="AlphaFoldDB" id="A0A7M7L1N4"/>
<evidence type="ECO:0000256" key="1">
    <source>
        <dbReference type="ARBA" id="ARBA00004123"/>
    </source>
</evidence>
<dbReference type="SMART" id="SM01368">
    <property type="entry name" value="RB_A"/>
    <property type="match status" value="1"/>
</dbReference>
<dbReference type="InterPro" id="IPR002720">
    <property type="entry name" value="RB_A"/>
</dbReference>
<dbReference type="Proteomes" id="UP000594260">
    <property type="component" value="Unplaced"/>
</dbReference>
<evidence type="ECO:0000259" key="9">
    <source>
        <dbReference type="SMART" id="SM01367"/>
    </source>
</evidence>
<evidence type="ECO:0000256" key="5">
    <source>
        <dbReference type="ARBA" id="ARBA00023163"/>
    </source>
</evidence>
<dbReference type="GO" id="GO:0030154">
    <property type="term" value="P:cell differentiation"/>
    <property type="evidence" value="ECO:0007669"/>
    <property type="project" value="TreeGrafter"/>
</dbReference>
<accession>A0A7M7L1N4</accession>
<dbReference type="Pfam" id="PF11934">
    <property type="entry name" value="DUF3452"/>
    <property type="match status" value="1"/>
</dbReference>
<keyword evidence="4" id="KW-0805">Transcription regulation</keyword>
<dbReference type="InterPro" id="IPR002719">
    <property type="entry name" value="RB_B"/>
</dbReference>
<organism evidence="11 12">
    <name type="scientific">Varroa destructor</name>
    <name type="common">Honeybee mite</name>
    <dbReference type="NCBI Taxonomy" id="109461"/>
    <lineage>
        <taxon>Eukaryota</taxon>
        <taxon>Metazoa</taxon>
        <taxon>Ecdysozoa</taxon>
        <taxon>Arthropoda</taxon>
        <taxon>Chelicerata</taxon>
        <taxon>Arachnida</taxon>
        <taxon>Acari</taxon>
        <taxon>Parasitiformes</taxon>
        <taxon>Mesostigmata</taxon>
        <taxon>Gamasina</taxon>
        <taxon>Dermanyssoidea</taxon>
        <taxon>Varroidae</taxon>
        <taxon>Varroa</taxon>
    </lineage>
</organism>
<dbReference type="Gene3D" id="1.10.472.140">
    <property type="match status" value="1"/>
</dbReference>
<evidence type="ECO:0000259" key="10">
    <source>
        <dbReference type="SMART" id="SM01368"/>
    </source>
</evidence>
<evidence type="ECO:0008006" key="13">
    <source>
        <dbReference type="Google" id="ProtNLM"/>
    </source>
</evidence>
<protein>
    <recommendedName>
        <fullName evidence="13">Retinoblastoma-like protein 1</fullName>
    </recommendedName>
</protein>
<evidence type="ECO:0000256" key="7">
    <source>
        <dbReference type="ARBA" id="ARBA00023306"/>
    </source>
</evidence>
<evidence type="ECO:0000256" key="2">
    <source>
        <dbReference type="ARBA" id="ARBA00009475"/>
    </source>
</evidence>
<dbReference type="GO" id="GO:0000785">
    <property type="term" value="C:chromatin"/>
    <property type="evidence" value="ECO:0007669"/>
    <property type="project" value="TreeGrafter"/>
</dbReference>
<dbReference type="OrthoDB" id="844594at2759"/>
<dbReference type="RefSeq" id="XP_022672509.1">
    <property type="nucleotide sequence ID" value="XM_022816774.1"/>
</dbReference>
<dbReference type="KEGG" id="vde:111255114"/>
<dbReference type="Gene3D" id="1.10.472.10">
    <property type="entry name" value="Cyclin-like"/>
    <property type="match status" value="3"/>
</dbReference>
<comment type="similarity">
    <text evidence="2">Belongs to the retinoblastoma protein (RB) family.</text>
</comment>
<feature type="region of interest" description="Disordered" evidence="8">
    <location>
        <begin position="789"/>
        <end position="828"/>
    </location>
</feature>
<feature type="domain" description="Retinoblastoma-associated protein N-terminal" evidence="9">
    <location>
        <begin position="64"/>
        <end position="205"/>
    </location>
</feature>
<dbReference type="GO" id="GO:0000977">
    <property type="term" value="F:RNA polymerase II transcription regulatory region sequence-specific DNA binding"/>
    <property type="evidence" value="ECO:0007669"/>
    <property type="project" value="TreeGrafter"/>
</dbReference>
<proteinExistence type="inferred from homology"/>
<dbReference type="GO" id="GO:0005667">
    <property type="term" value="C:transcription regulator complex"/>
    <property type="evidence" value="ECO:0007669"/>
    <property type="project" value="TreeGrafter"/>
</dbReference>
<keyword evidence="3" id="KW-0678">Repressor</keyword>
<keyword evidence="6" id="KW-0539">Nucleus</keyword>
<reference evidence="11" key="1">
    <citation type="submission" date="2021-01" db="UniProtKB">
        <authorList>
            <consortium name="EnsemblMetazoa"/>
        </authorList>
    </citation>
    <scope>IDENTIFICATION</scope>
</reference>
<dbReference type="GO" id="GO:0005634">
    <property type="term" value="C:nucleus"/>
    <property type="evidence" value="ECO:0007669"/>
    <property type="project" value="UniProtKB-SubCell"/>
</dbReference>
<dbReference type="PANTHER" id="PTHR13742">
    <property type="entry name" value="RETINOBLASTOMA-ASSOCIATED PROTEIN RB -RELATED"/>
    <property type="match status" value="1"/>
</dbReference>
<dbReference type="SUPFAM" id="SSF47954">
    <property type="entry name" value="Cyclin-like"/>
    <property type="match status" value="2"/>
</dbReference>
<name>A0A7M7L1N4_VARDE</name>
<evidence type="ECO:0000313" key="11">
    <source>
        <dbReference type="EnsemblMetazoa" id="XP_022672509"/>
    </source>
</evidence>
<dbReference type="SMART" id="SM01367">
    <property type="entry name" value="DUF3452"/>
    <property type="match status" value="1"/>
</dbReference>
<evidence type="ECO:0000256" key="4">
    <source>
        <dbReference type="ARBA" id="ARBA00023015"/>
    </source>
</evidence>
<evidence type="ECO:0000256" key="3">
    <source>
        <dbReference type="ARBA" id="ARBA00022491"/>
    </source>
</evidence>
<feature type="domain" description="Retinoblastoma-associated protein A-box" evidence="10">
    <location>
        <begin position="380"/>
        <end position="581"/>
    </location>
</feature>
<dbReference type="EnsemblMetazoa" id="XM_022816774">
    <property type="protein sequence ID" value="XP_022672509"/>
    <property type="gene ID" value="LOC111255114"/>
</dbReference>
<dbReference type="Pfam" id="PF01858">
    <property type="entry name" value="RB_A"/>
    <property type="match status" value="1"/>
</dbReference>
<keyword evidence="7" id="KW-0131">Cell cycle</keyword>
<feature type="compositionally biased region" description="Low complexity" evidence="8">
    <location>
        <begin position="790"/>
        <end position="813"/>
    </location>
</feature>
<evidence type="ECO:0000313" key="12">
    <source>
        <dbReference type="Proteomes" id="UP000594260"/>
    </source>
</evidence>
<dbReference type="FunCoup" id="A0A7M7L1N4">
    <property type="interactions" value="1607"/>
</dbReference>
<comment type="subcellular location">
    <subcellularLocation>
        <location evidence="1">Nucleus</location>
    </subcellularLocation>
</comment>
<dbReference type="GO" id="GO:2000134">
    <property type="term" value="P:negative regulation of G1/S transition of mitotic cell cycle"/>
    <property type="evidence" value="ECO:0007669"/>
    <property type="project" value="TreeGrafter"/>
</dbReference>
<dbReference type="GO" id="GO:0006357">
    <property type="term" value="P:regulation of transcription by RNA polymerase II"/>
    <property type="evidence" value="ECO:0007669"/>
    <property type="project" value="InterPro"/>
</dbReference>
<dbReference type="InterPro" id="IPR024599">
    <property type="entry name" value="RB_N"/>
</dbReference>
<keyword evidence="5" id="KW-0804">Transcription</keyword>